<dbReference type="Pfam" id="PF00126">
    <property type="entry name" value="HTH_1"/>
    <property type="match status" value="1"/>
</dbReference>
<dbReference type="PROSITE" id="PS50931">
    <property type="entry name" value="HTH_LYSR"/>
    <property type="match status" value="1"/>
</dbReference>
<evidence type="ECO:0000313" key="7">
    <source>
        <dbReference type="Proteomes" id="UP001549366"/>
    </source>
</evidence>
<accession>A0ABV2SKP2</accession>
<dbReference type="Gene3D" id="1.10.10.10">
    <property type="entry name" value="Winged helix-like DNA-binding domain superfamily/Winged helix DNA-binding domain"/>
    <property type="match status" value="1"/>
</dbReference>
<dbReference type="InterPro" id="IPR058163">
    <property type="entry name" value="LysR-type_TF_proteobact-type"/>
</dbReference>
<keyword evidence="4" id="KW-0804">Transcription</keyword>
<dbReference type="Proteomes" id="UP001549366">
    <property type="component" value="Unassembled WGS sequence"/>
</dbReference>
<keyword evidence="2" id="KW-0805">Transcription regulation</keyword>
<evidence type="ECO:0000256" key="1">
    <source>
        <dbReference type="ARBA" id="ARBA00009437"/>
    </source>
</evidence>
<keyword evidence="3 6" id="KW-0238">DNA-binding</keyword>
<dbReference type="InterPro" id="IPR036388">
    <property type="entry name" value="WH-like_DNA-bd_sf"/>
</dbReference>
<comment type="caution">
    <text evidence="6">The sequence shown here is derived from an EMBL/GenBank/DDBJ whole genome shotgun (WGS) entry which is preliminary data.</text>
</comment>
<evidence type="ECO:0000259" key="5">
    <source>
        <dbReference type="PROSITE" id="PS50931"/>
    </source>
</evidence>
<comment type="similarity">
    <text evidence="1">Belongs to the LysR transcriptional regulatory family.</text>
</comment>
<dbReference type="Pfam" id="PF03466">
    <property type="entry name" value="LysR_substrate"/>
    <property type="match status" value="1"/>
</dbReference>
<dbReference type="PANTHER" id="PTHR30537:SF35">
    <property type="entry name" value="TRANSCRIPTIONAL REGULATORY PROTEIN"/>
    <property type="match status" value="1"/>
</dbReference>
<name>A0ABV2SKP2_9GAMM</name>
<sequence>MNLLHLESFYNVAQKKGFSAAADSLDVSKGLVSRHVASLEEAFNTQLFHRTTRSVTLTEAGRHLYEKAEQIFLLAQNAQQQVMDISHQAQGTISFTSPVTLGDRVVQDILPEYRDLCPEVRVQLNFSSSAYDIVNGEQDIALRTTSLLPLDAVARPVGMIRNAMVVSPEYAERHGIPETPLDIHDHECVLQSRHLNWNNWKLSDGERSLDISVSGLVSANRHSTMRKLCLNGFGIASIPYYLIENDLNSGRLIQVLPDYRLAMHELHIVYARQRVIPRKLELFKSLLVKWFQGHPDYLL</sequence>
<proteinExistence type="inferred from homology"/>
<dbReference type="CDD" id="cd08422">
    <property type="entry name" value="PBP2_CrgA_like"/>
    <property type="match status" value="1"/>
</dbReference>
<evidence type="ECO:0000256" key="2">
    <source>
        <dbReference type="ARBA" id="ARBA00023015"/>
    </source>
</evidence>
<reference evidence="6 7" key="1">
    <citation type="submission" date="2024-06" db="EMBL/GenBank/DDBJ databases">
        <title>Genomic Encyclopedia of Type Strains, Phase V (KMG-V): Genome sequencing to study the core and pangenomes of soil and plant-associated prokaryotes.</title>
        <authorList>
            <person name="Whitman W."/>
        </authorList>
    </citation>
    <scope>NUCLEOTIDE SEQUENCE [LARGE SCALE GENOMIC DNA]</scope>
    <source>
        <strain evidence="6 7">NE40</strain>
    </source>
</reference>
<feature type="domain" description="HTH lysR-type" evidence="5">
    <location>
        <begin position="1"/>
        <end position="58"/>
    </location>
</feature>
<dbReference type="RefSeq" id="WP_354008424.1">
    <property type="nucleotide sequence ID" value="NZ_JBEWTA010000001.1"/>
</dbReference>
<dbReference type="InterPro" id="IPR005119">
    <property type="entry name" value="LysR_subst-bd"/>
</dbReference>
<dbReference type="SUPFAM" id="SSF46785">
    <property type="entry name" value="Winged helix' DNA-binding domain"/>
    <property type="match status" value="1"/>
</dbReference>
<evidence type="ECO:0000256" key="3">
    <source>
        <dbReference type="ARBA" id="ARBA00023125"/>
    </source>
</evidence>
<dbReference type="EMBL" id="JBEWTB010000002">
    <property type="protein sequence ID" value="MET4758331.1"/>
    <property type="molecule type" value="Genomic_DNA"/>
</dbReference>
<keyword evidence="7" id="KW-1185">Reference proteome</keyword>
<dbReference type="InterPro" id="IPR036390">
    <property type="entry name" value="WH_DNA-bd_sf"/>
</dbReference>
<dbReference type="SUPFAM" id="SSF53850">
    <property type="entry name" value="Periplasmic binding protein-like II"/>
    <property type="match status" value="1"/>
</dbReference>
<evidence type="ECO:0000313" key="6">
    <source>
        <dbReference type="EMBL" id="MET4758331.1"/>
    </source>
</evidence>
<gene>
    <name evidence="6" type="ORF">V5J35_003523</name>
</gene>
<dbReference type="Gene3D" id="3.40.190.290">
    <property type="match status" value="1"/>
</dbReference>
<dbReference type="PANTHER" id="PTHR30537">
    <property type="entry name" value="HTH-TYPE TRANSCRIPTIONAL REGULATOR"/>
    <property type="match status" value="1"/>
</dbReference>
<evidence type="ECO:0000256" key="4">
    <source>
        <dbReference type="ARBA" id="ARBA00023163"/>
    </source>
</evidence>
<organism evidence="6 7">
    <name type="scientific">Endozoicomonas lisbonensis</name>
    <dbReference type="NCBI Taxonomy" id="3120522"/>
    <lineage>
        <taxon>Bacteria</taxon>
        <taxon>Pseudomonadati</taxon>
        <taxon>Pseudomonadota</taxon>
        <taxon>Gammaproteobacteria</taxon>
        <taxon>Oceanospirillales</taxon>
        <taxon>Endozoicomonadaceae</taxon>
        <taxon>Endozoicomonas</taxon>
    </lineage>
</organism>
<dbReference type="GO" id="GO:0003677">
    <property type="term" value="F:DNA binding"/>
    <property type="evidence" value="ECO:0007669"/>
    <property type="project" value="UniProtKB-KW"/>
</dbReference>
<dbReference type="InterPro" id="IPR000847">
    <property type="entry name" value="LysR_HTH_N"/>
</dbReference>
<protein>
    <submittedName>
        <fullName evidence="6">DNA-binding transcriptional LysR family regulator</fullName>
    </submittedName>
</protein>